<dbReference type="InterPro" id="IPR019756">
    <property type="entry name" value="Pept_S26A_signal_pept_1_Ser-AS"/>
</dbReference>
<feature type="active site" evidence="7">
    <location>
        <position position="71"/>
    </location>
</feature>
<sequence>MSWVDVLSIVIFFGTIFCLVVRIIGWKKWRHQEEKDRRGIVNFAYGWTSVFVFLFVCRFILAEPFRIPSASMLPTLEVGDMVLVEHFSYGFRLPVLNTKVIPVSSPKRGDVIIFRYPKDWSTIFIKRVIGEPGDTVAYHKKQLIINGKPLRQEYLGPYINPEQMRSMGNVPAYQYREYLEDGTSYLTLQIPAFTSKLPEHPDFPYAENCTFSGNDFECKVPEGHYFVMGDDRDNSEDSRFWGFVPDKNVAGKAYFIMMNLKGNFKRIGTFD</sequence>
<dbReference type="PANTHER" id="PTHR43390">
    <property type="entry name" value="SIGNAL PEPTIDASE I"/>
    <property type="match status" value="1"/>
</dbReference>
<dbReference type="eggNOG" id="COG0681">
    <property type="taxonomic scope" value="Bacteria"/>
</dbReference>
<comment type="similarity">
    <text evidence="2 9">Belongs to the peptidase S26 family.</text>
</comment>
<dbReference type="InterPro" id="IPR019533">
    <property type="entry name" value="Peptidase_S26"/>
</dbReference>
<evidence type="ECO:0000256" key="8">
    <source>
        <dbReference type="RuleBase" id="RU003993"/>
    </source>
</evidence>
<dbReference type="EMBL" id="CP009238">
    <property type="protein sequence ID" value="AIL33240.1"/>
    <property type="molecule type" value="Genomic_DNA"/>
</dbReference>
<dbReference type="CDD" id="cd06530">
    <property type="entry name" value="S26_SPase_I"/>
    <property type="match status" value="1"/>
</dbReference>
<evidence type="ECO:0000256" key="4">
    <source>
        <dbReference type="ARBA" id="ARBA00019232"/>
    </source>
</evidence>
<keyword evidence="6 8" id="KW-0378">Hydrolase</keyword>
<comment type="subcellular location">
    <subcellularLocation>
        <location evidence="9">Membrane</location>
        <topology evidence="9">Single-pass type II membrane protein</topology>
    </subcellularLocation>
</comment>
<evidence type="ECO:0000256" key="9">
    <source>
        <dbReference type="RuleBase" id="RU362042"/>
    </source>
</evidence>
<evidence type="ECO:0000313" key="11">
    <source>
        <dbReference type="EMBL" id="AIL33240.1"/>
    </source>
</evidence>
<keyword evidence="8" id="KW-1133">Transmembrane helix</keyword>
<dbReference type="KEGG" id="bpsi:IX83_07980"/>
<dbReference type="GO" id="GO:0004252">
    <property type="term" value="F:serine-type endopeptidase activity"/>
    <property type="evidence" value="ECO:0007669"/>
    <property type="project" value="InterPro"/>
</dbReference>
<dbReference type="GO" id="GO:0016020">
    <property type="term" value="C:membrane"/>
    <property type="evidence" value="ECO:0007669"/>
    <property type="project" value="UniProtKB-SubCell"/>
</dbReference>
<organism evidence="11 12">
    <name type="scientific">Basilea psittacipulmonis DSM 24701</name>
    <dbReference type="NCBI Taxonomy" id="1072685"/>
    <lineage>
        <taxon>Bacteria</taxon>
        <taxon>Pseudomonadati</taxon>
        <taxon>Pseudomonadota</taxon>
        <taxon>Betaproteobacteria</taxon>
        <taxon>Burkholderiales</taxon>
        <taxon>Alcaligenaceae</taxon>
        <taxon>Basilea</taxon>
    </lineage>
</organism>
<dbReference type="GO" id="GO:0009003">
    <property type="term" value="F:signal peptidase activity"/>
    <property type="evidence" value="ECO:0007669"/>
    <property type="project" value="UniProtKB-EC"/>
</dbReference>
<dbReference type="InterPro" id="IPR000223">
    <property type="entry name" value="Pept_S26A_signal_pept_1"/>
</dbReference>
<comment type="catalytic activity">
    <reaction evidence="1 8">
        <text>Cleavage of hydrophobic, N-terminal signal or leader sequences from secreted and periplasmic proteins.</text>
        <dbReference type="EC" id="3.4.21.89"/>
    </reaction>
</comment>
<dbReference type="HOGENOM" id="CLU_028723_1_1_4"/>
<evidence type="ECO:0000256" key="3">
    <source>
        <dbReference type="ARBA" id="ARBA00013208"/>
    </source>
</evidence>
<evidence type="ECO:0000256" key="6">
    <source>
        <dbReference type="ARBA" id="ARBA00022801"/>
    </source>
</evidence>
<comment type="caution">
    <text evidence="9">Lacks conserved residue(s) required for the propagation of feature annotation.</text>
</comment>
<evidence type="ECO:0000313" key="12">
    <source>
        <dbReference type="Proteomes" id="UP000028945"/>
    </source>
</evidence>
<protein>
    <recommendedName>
        <fullName evidence="4 8">Signal peptidase I</fullName>
        <ecNumber evidence="3 8">3.4.21.89</ecNumber>
    </recommendedName>
</protein>
<dbReference type="STRING" id="1072685.IX83_07980"/>
<dbReference type="PRINTS" id="PR00727">
    <property type="entry name" value="LEADERPTASE"/>
</dbReference>
<reference evidence="11 12" key="1">
    <citation type="journal article" date="2014" name="BMC Genomics">
        <title>A genomic perspective on a new bacterial genus and species from the Alcaligenaceae family, Basilea psittacipulmonis.</title>
        <authorList>
            <person name="Whiteson K.L."/>
            <person name="Hernandez D."/>
            <person name="Lazarevic V."/>
            <person name="Gaia N."/>
            <person name="Farinelli L."/>
            <person name="Francois P."/>
            <person name="Pilo P."/>
            <person name="Frey J."/>
            <person name="Schrenzel J."/>
        </authorList>
    </citation>
    <scope>NUCLEOTIDE SEQUENCE [LARGE SCALE GENOMIC DNA]</scope>
    <source>
        <strain evidence="11 12">DSM 24701</strain>
    </source>
</reference>
<keyword evidence="8" id="KW-0812">Transmembrane</keyword>
<dbReference type="OrthoDB" id="9815782at2"/>
<dbReference type="GO" id="GO:0006465">
    <property type="term" value="P:signal peptide processing"/>
    <property type="evidence" value="ECO:0007669"/>
    <property type="project" value="InterPro"/>
</dbReference>
<keyword evidence="12" id="KW-1185">Reference proteome</keyword>
<dbReference type="Gene3D" id="2.10.109.10">
    <property type="entry name" value="Umud Fragment, subunit A"/>
    <property type="match status" value="1"/>
</dbReference>
<feature type="transmembrane region" description="Helical" evidence="8">
    <location>
        <begin position="6"/>
        <end position="24"/>
    </location>
</feature>
<dbReference type="PANTHER" id="PTHR43390:SF1">
    <property type="entry name" value="CHLOROPLAST PROCESSING PEPTIDASE"/>
    <property type="match status" value="1"/>
</dbReference>
<evidence type="ECO:0000256" key="1">
    <source>
        <dbReference type="ARBA" id="ARBA00000677"/>
    </source>
</evidence>
<keyword evidence="8" id="KW-0472">Membrane</keyword>
<dbReference type="PROSITE" id="PS00501">
    <property type="entry name" value="SPASE_I_1"/>
    <property type="match status" value="1"/>
</dbReference>
<feature type="domain" description="Peptidase S26" evidence="10">
    <location>
        <begin position="47"/>
        <end position="257"/>
    </location>
</feature>
<evidence type="ECO:0000256" key="7">
    <source>
        <dbReference type="PIRSR" id="PIRSR600223-1"/>
    </source>
</evidence>
<accession>A0A077DEI7</accession>
<dbReference type="NCBIfam" id="TIGR02227">
    <property type="entry name" value="sigpep_I_bact"/>
    <property type="match status" value="1"/>
</dbReference>
<keyword evidence="5 8" id="KW-0645">Protease</keyword>
<dbReference type="AlphaFoldDB" id="A0A077DEI7"/>
<feature type="active site" evidence="7">
    <location>
        <position position="126"/>
    </location>
</feature>
<dbReference type="Proteomes" id="UP000028945">
    <property type="component" value="Chromosome"/>
</dbReference>
<dbReference type="EC" id="3.4.21.89" evidence="3 8"/>
<dbReference type="Pfam" id="PF10502">
    <property type="entry name" value="Peptidase_S26"/>
    <property type="match status" value="1"/>
</dbReference>
<dbReference type="SUPFAM" id="SSF51306">
    <property type="entry name" value="LexA/Signal peptidase"/>
    <property type="match status" value="1"/>
</dbReference>
<dbReference type="InterPro" id="IPR019757">
    <property type="entry name" value="Pept_S26A_signal_pept_1_Lys-AS"/>
</dbReference>
<dbReference type="PROSITE" id="PS00760">
    <property type="entry name" value="SPASE_I_2"/>
    <property type="match status" value="1"/>
</dbReference>
<proteinExistence type="inferred from homology"/>
<dbReference type="InterPro" id="IPR036286">
    <property type="entry name" value="LexA/Signal_pep-like_sf"/>
</dbReference>
<evidence type="ECO:0000259" key="10">
    <source>
        <dbReference type="Pfam" id="PF10502"/>
    </source>
</evidence>
<dbReference type="RefSeq" id="WP_038501045.1">
    <property type="nucleotide sequence ID" value="NZ_AFWK01000023.1"/>
</dbReference>
<name>A0A077DEI7_9BURK</name>
<evidence type="ECO:0000256" key="5">
    <source>
        <dbReference type="ARBA" id="ARBA00022670"/>
    </source>
</evidence>
<feature type="transmembrane region" description="Helical" evidence="8">
    <location>
        <begin position="44"/>
        <end position="61"/>
    </location>
</feature>
<evidence type="ECO:0000256" key="2">
    <source>
        <dbReference type="ARBA" id="ARBA00009370"/>
    </source>
</evidence>
<gene>
    <name evidence="11" type="ORF">IX83_07980</name>
</gene>